<dbReference type="AlphaFoldDB" id="A0A1D7V2C7"/>
<name>A0A1D7V2C7_9LEPT</name>
<feature type="transmembrane region" description="Helical" evidence="1">
    <location>
        <begin position="7"/>
        <end position="27"/>
    </location>
</feature>
<dbReference type="OrthoDB" id="331535at2"/>
<dbReference type="Proteomes" id="UP000094197">
    <property type="component" value="Chromosome 1"/>
</dbReference>
<keyword evidence="3" id="KW-1185">Reference proteome</keyword>
<evidence type="ECO:0000313" key="3">
    <source>
        <dbReference type="Proteomes" id="UP000094197"/>
    </source>
</evidence>
<proteinExistence type="predicted"/>
<evidence type="ECO:0000256" key="1">
    <source>
        <dbReference type="SAM" id="Phobius"/>
    </source>
</evidence>
<gene>
    <name evidence="2" type="ORF">A0128_07720</name>
</gene>
<sequence>MENLIKTVLLFFYFSILLFLVILDIRWDQKTPVQIPVQVEREERGRRSILVSMLDIKKMVFQELEISWENSKKKNVFYERK</sequence>
<keyword evidence="1" id="KW-1133">Transmembrane helix</keyword>
<evidence type="ECO:0000313" key="2">
    <source>
        <dbReference type="EMBL" id="AOP35979.1"/>
    </source>
</evidence>
<dbReference type="KEGG" id="laj:A0128_07720"/>
<keyword evidence="1" id="KW-0472">Membrane</keyword>
<keyword evidence="1" id="KW-0812">Transmembrane</keyword>
<dbReference type="RefSeq" id="WP_069609191.1">
    <property type="nucleotide sequence ID" value="NZ_CP015217.1"/>
</dbReference>
<accession>A0A1D7V2C7</accession>
<organism evidence="2 3">
    <name type="scientific">Leptospira tipperaryensis</name>
    <dbReference type="NCBI Taxonomy" id="2564040"/>
    <lineage>
        <taxon>Bacteria</taxon>
        <taxon>Pseudomonadati</taxon>
        <taxon>Spirochaetota</taxon>
        <taxon>Spirochaetia</taxon>
        <taxon>Leptospirales</taxon>
        <taxon>Leptospiraceae</taxon>
        <taxon>Leptospira</taxon>
    </lineage>
</organism>
<protein>
    <submittedName>
        <fullName evidence="2">Uncharacterized protein</fullName>
    </submittedName>
</protein>
<dbReference type="EMBL" id="CP015217">
    <property type="protein sequence ID" value="AOP35979.1"/>
    <property type="molecule type" value="Genomic_DNA"/>
</dbReference>
<reference evidence="2 3" key="1">
    <citation type="submission" date="2016-04" db="EMBL/GenBank/DDBJ databases">
        <title>Complete genome seqeunce of Leptospira alstonii serovar Room22.</title>
        <authorList>
            <person name="Nally J.E."/>
            <person name="Bayles D.O."/>
            <person name="Hurley D."/>
            <person name="Fanning S."/>
            <person name="McMahon B.J."/>
            <person name="Arent Z."/>
        </authorList>
    </citation>
    <scope>NUCLEOTIDE SEQUENCE [LARGE SCALE GENOMIC DNA]</scope>
    <source>
        <strain evidence="2 3">GWTS #1</strain>
    </source>
</reference>